<sequence>MGLVLIFRDLFWLLISCSTLSFLSTISAHFTLHDTTCAWHPDRLFGTGTSRVQRVTFCKTFAPIPNEGMRLTLILDMISFGYIVIGAPIRKTGWRKFAVVEGLAKDLIGQGVTATKDRLAAYVPEYPRGATSLVRTLSAPTTTFYLLKKVIADGKFVDASLDLLTAEEIDQQARRAIYGQLIPYAWAVKTSESSPFRCFSDDNGFDETFYLLSARGKDKYVDGDLFTGFKCRDFTRLSGIKSWADRSGVASLRRTSPLPPSTFIQERTNQQPPPRRRDRHQRQ</sequence>
<keyword evidence="3" id="KW-1185">Reference proteome</keyword>
<dbReference type="Proteomes" id="UP000287144">
    <property type="component" value="Unassembled WGS sequence"/>
</dbReference>
<gene>
    <name evidence="2" type="ORF">CEP52_005216</name>
</gene>
<evidence type="ECO:0000256" key="1">
    <source>
        <dbReference type="SAM" id="MobiDB-lite"/>
    </source>
</evidence>
<feature type="region of interest" description="Disordered" evidence="1">
    <location>
        <begin position="251"/>
        <end position="283"/>
    </location>
</feature>
<accession>A0A428TZF2</accession>
<evidence type="ECO:0000313" key="2">
    <source>
        <dbReference type="EMBL" id="RSM07429.1"/>
    </source>
</evidence>
<proteinExistence type="predicted"/>
<reference evidence="2 3" key="1">
    <citation type="submission" date="2017-06" db="EMBL/GenBank/DDBJ databases">
        <title>Comparative genomic analysis of Ambrosia Fusariam Clade fungi.</title>
        <authorList>
            <person name="Stajich J.E."/>
            <person name="Carrillo J."/>
            <person name="Kijimoto T."/>
            <person name="Eskalen A."/>
            <person name="O'Donnell K."/>
            <person name="Kasson M."/>
        </authorList>
    </citation>
    <scope>NUCLEOTIDE SEQUENCE [LARGE SCALE GENOMIC DNA]</scope>
    <source>
        <strain evidence="2 3">NRRL62579</strain>
    </source>
</reference>
<comment type="caution">
    <text evidence="2">The sequence shown here is derived from an EMBL/GenBank/DDBJ whole genome shotgun (WGS) entry which is preliminary data.</text>
</comment>
<dbReference type="EMBL" id="NKCK01000040">
    <property type="protein sequence ID" value="RSM07429.1"/>
    <property type="molecule type" value="Genomic_DNA"/>
</dbReference>
<protein>
    <submittedName>
        <fullName evidence="2">Uncharacterized protein</fullName>
    </submittedName>
</protein>
<evidence type="ECO:0000313" key="3">
    <source>
        <dbReference type="Proteomes" id="UP000287144"/>
    </source>
</evidence>
<name>A0A428TZF2_9HYPO</name>
<feature type="compositionally biased region" description="Basic residues" evidence="1">
    <location>
        <begin position="274"/>
        <end position="283"/>
    </location>
</feature>
<organism evidence="2 3">
    <name type="scientific">Fusarium oligoseptatum</name>
    <dbReference type="NCBI Taxonomy" id="2604345"/>
    <lineage>
        <taxon>Eukaryota</taxon>
        <taxon>Fungi</taxon>
        <taxon>Dikarya</taxon>
        <taxon>Ascomycota</taxon>
        <taxon>Pezizomycotina</taxon>
        <taxon>Sordariomycetes</taxon>
        <taxon>Hypocreomycetidae</taxon>
        <taxon>Hypocreales</taxon>
        <taxon>Nectriaceae</taxon>
        <taxon>Fusarium</taxon>
        <taxon>Fusarium solani species complex</taxon>
    </lineage>
</organism>
<dbReference type="AlphaFoldDB" id="A0A428TZF2"/>